<comment type="caution">
    <text evidence="7">The sequence shown here is derived from an EMBL/GenBank/DDBJ whole genome shotgun (WGS) entry which is preliminary data.</text>
</comment>
<dbReference type="InterPro" id="IPR038588">
    <property type="entry name" value="XS_domain_sf"/>
</dbReference>
<evidence type="ECO:0000256" key="3">
    <source>
        <dbReference type="SAM" id="Coils"/>
    </source>
</evidence>
<evidence type="ECO:0000259" key="5">
    <source>
        <dbReference type="Pfam" id="PF03469"/>
    </source>
</evidence>
<evidence type="ECO:0000256" key="1">
    <source>
        <dbReference type="ARBA" id="ARBA00023054"/>
    </source>
</evidence>
<gene>
    <name evidence="7" type="ORF">PVAP13_3KG166500</name>
</gene>
<dbReference type="Pfam" id="PF03470">
    <property type="entry name" value="zf-XS"/>
    <property type="match status" value="1"/>
</dbReference>
<proteinExistence type="predicted"/>
<evidence type="ECO:0000256" key="2">
    <source>
        <dbReference type="ARBA" id="ARBA00023158"/>
    </source>
</evidence>
<accession>A0A8T0URH5</accession>
<keyword evidence="2" id="KW-0943">RNA-mediated gene silencing</keyword>
<protein>
    <submittedName>
        <fullName evidence="7">Uncharacterized protein</fullName>
    </submittedName>
</protein>
<evidence type="ECO:0000259" key="6">
    <source>
        <dbReference type="Pfam" id="PF03470"/>
    </source>
</evidence>
<feature type="domain" description="XS" evidence="4">
    <location>
        <begin position="137"/>
        <end position="241"/>
    </location>
</feature>
<dbReference type="InterPro" id="IPR045177">
    <property type="entry name" value="FDM1-5/IDN2"/>
</dbReference>
<dbReference type="PANTHER" id="PTHR21596">
    <property type="entry name" value="RIBONUCLEASE P SUBUNIT P38"/>
    <property type="match status" value="1"/>
</dbReference>
<dbReference type="AlphaFoldDB" id="A0A8T0URH5"/>
<dbReference type="Proteomes" id="UP000823388">
    <property type="component" value="Chromosome 3K"/>
</dbReference>
<dbReference type="Gene3D" id="3.30.70.2890">
    <property type="entry name" value="XS domain"/>
    <property type="match status" value="1"/>
</dbReference>
<dbReference type="Pfam" id="PF03469">
    <property type="entry name" value="XH"/>
    <property type="match status" value="1"/>
</dbReference>
<evidence type="ECO:0000313" key="8">
    <source>
        <dbReference type="Proteomes" id="UP000823388"/>
    </source>
</evidence>
<feature type="coiled-coil region" evidence="3">
    <location>
        <begin position="355"/>
        <end position="394"/>
    </location>
</feature>
<dbReference type="OrthoDB" id="593851at2759"/>
<dbReference type="EMBL" id="CM029041">
    <property type="protein sequence ID" value="KAG2624718.1"/>
    <property type="molecule type" value="Genomic_DNA"/>
</dbReference>
<reference evidence="7" key="1">
    <citation type="submission" date="2020-05" db="EMBL/GenBank/DDBJ databases">
        <title>WGS assembly of Panicum virgatum.</title>
        <authorList>
            <person name="Lovell J.T."/>
            <person name="Jenkins J."/>
            <person name="Shu S."/>
            <person name="Juenger T.E."/>
            <person name="Schmutz J."/>
        </authorList>
    </citation>
    <scope>NUCLEOTIDE SEQUENCE</scope>
    <source>
        <strain evidence="7">AP13</strain>
    </source>
</reference>
<keyword evidence="8" id="KW-1185">Reference proteome</keyword>
<feature type="domain" description="Factor of DNA methylation 1-5/IDN2" evidence="5">
    <location>
        <begin position="522"/>
        <end position="648"/>
    </location>
</feature>
<sequence length="655" mass="75030">MITSFLSCSRNWLFPSLGPQGCWPSPSAMDYTSDGDSDVEAYGASTFQLLVSGNLKVMSDEGVYRCPFCSDEEKEYSLDDLLQHALGVGDARDLQAKEKTDHCALAKYLKSKPAESTCGSLLQPMLIDPQVHQHTRDEQFVWPWMGILVNMPNEFFGKSANRLKEHLSSFHPVKVHPVYNRGSPTRDAIVEFGKDWGGFRNARAFESHFTMKGYSKKCWKEMKCGRTEPVGWMARADDYNSLGAIGELLRKNGDLKTLSDIENDGTNKTDKLMANLACQVKKKEMHLEKLESEYNKRSALLDTLMQKREQQEQSYTREILKMRQLSQQNTQRVVDENRKLRSDLQGMVDELCTRNKHIEELAAQSECNSRELELEKQKNALKANHLRLAALEQQKADENVNKIMERQKREKEAVLEMLLRLHTQSEKKLNLELDIKHLMGKLQVMELKPGDEGSESSKRIDELKEELSEKITELNDVESFNQILITKESKNSDELREAREVLIDSLQGLSGTTSSQTQIGIKRIGELDSKAFLNMCKRKFAAEDAETESAILFSKWQDEIKNPEWNPFKVIMVNGNVLEVIREDDNKLQELKEHSEEAYAAVTKALTELKVGNGRREPFLELWNYKEGRKAQMKEAIQHALELWKASKANGKKRR</sequence>
<dbReference type="GO" id="GO:0080188">
    <property type="term" value="P:gene silencing by siRNA-directed DNA methylation"/>
    <property type="evidence" value="ECO:0007669"/>
    <property type="project" value="InterPro"/>
</dbReference>
<name>A0A8T0URH5_PANVG</name>
<evidence type="ECO:0000259" key="4">
    <source>
        <dbReference type="Pfam" id="PF03468"/>
    </source>
</evidence>
<feature type="coiled-coil region" evidence="3">
    <location>
        <begin position="273"/>
        <end position="307"/>
    </location>
</feature>
<dbReference type="InterPro" id="IPR005381">
    <property type="entry name" value="Znf-XS_domain"/>
</dbReference>
<dbReference type="PANTHER" id="PTHR21596:SF21">
    <property type="entry name" value="OS05G0153200 PROTEIN"/>
    <property type="match status" value="1"/>
</dbReference>
<dbReference type="InterPro" id="IPR005379">
    <property type="entry name" value="FDM1-5/IDN2_XH"/>
</dbReference>
<keyword evidence="1 3" id="KW-0175">Coiled coil</keyword>
<organism evidence="7 8">
    <name type="scientific">Panicum virgatum</name>
    <name type="common">Blackwell switchgrass</name>
    <dbReference type="NCBI Taxonomy" id="38727"/>
    <lineage>
        <taxon>Eukaryota</taxon>
        <taxon>Viridiplantae</taxon>
        <taxon>Streptophyta</taxon>
        <taxon>Embryophyta</taxon>
        <taxon>Tracheophyta</taxon>
        <taxon>Spermatophyta</taxon>
        <taxon>Magnoliopsida</taxon>
        <taxon>Liliopsida</taxon>
        <taxon>Poales</taxon>
        <taxon>Poaceae</taxon>
        <taxon>PACMAD clade</taxon>
        <taxon>Panicoideae</taxon>
        <taxon>Panicodae</taxon>
        <taxon>Paniceae</taxon>
        <taxon>Panicinae</taxon>
        <taxon>Panicum</taxon>
        <taxon>Panicum sect. Hiantes</taxon>
    </lineage>
</organism>
<dbReference type="InterPro" id="IPR005380">
    <property type="entry name" value="XS_domain"/>
</dbReference>
<evidence type="ECO:0000313" key="7">
    <source>
        <dbReference type="EMBL" id="KAG2624718.1"/>
    </source>
</evidence>
<feature type="domain" description="Zinc finger-XS" evidence="6">
    <location>
        <begin position="66"/>
        <end position="106"/>
    </location>
</feature>
<dbReference type="Pfam" id="PF03468">
    <property type="entry name" value="XS"/>
    <property type="match status" value="1"/>
</dbReference>